<organism evidence="1 2">
    <name type="scientific">Pseudozyma hubeiensis (strain SY62)</name>
    <name type="common">Yeast</name>
    <dbReference type="NCBI Taxonomy" id="1305764"/>
    <lineage>
        <taxon>Eukaryota</taxon>
        <taxon>Fungi</taxon>
        <taxon>Dikarya</taxon>
        <taxon>Basidiomycota</taxon>
        <taxon>Ustilaginomycotina</taxon>
        <taxon>Ustilaginomycetes</taxon>
        <taxon>Ustilaginales</taxon>
        <taxon>Ustilaginaceae</taxon>
        <taxon>Pseudozyma</taxon>
    </lineage>
</organism>
<keyword evidence="2" id="KW-1185">Reference proteome</keyword>
<dbReference type="HOGENOM" id="CLU_1175889_0_0_1"/>
<evidence type="ECO:0000313" key="2">
    <source>
        <dbReference type="Proteomes" id="UP000014071"/>
    </source>
</evidence>
<protein>
    <submittedName>
        <fullName evidence="1">Mitochondrial ATPase subunit ATP4</fullName>
    </submittedName>
</protein>
<dbReference type="AlphaFoldDB" id="R9NVT7"/>
<name>R9NVT7_PSEHS</name>
<accession>R9NVT7</accession>
<dbReference type="GeneID" id="24105393"/>
<dbReference type="EMBL" id="DF238766">
    <property type="protein sequence ID" value="GAC92527.1"/>
    <property type="molecule type" value="Genomic_DNA"/>
</dbReference>
<sequence>MVLLSALAPVFALPVPMNSPDQDGRVGIPQTRSYERLSKSVGSSSTDDFDVGSYLPRVLAIREPGTRTWLAKQVPKLKHSLSFSRADQAKRGSDLAMERMIKNRPTDTEFHKSVVELTKDPKRVAGVHAVQLPQDQGLGSQVLTILTRRRKPFFVVDSGGRVWFFDAKKDGDIVHFTYNGDLKGGNDVIVRESLGHEAAQSIEAKAKLIVDNSIEHKLLRSSIDICGIKGQQREKM</sequence>
<dbReference type="Proteomes" id="UP000014071">
    <property type="component" value="Unassembled WGS sequence"/>
</dbReference>
<dbReference type="RefSeq" id="XP_012186114.1">
    <property type="nucleotide sequence ID" value="XM_012330724.1"/>
</dbReference>
<dbReference type="eggNOG" id="ENOG502R2ZR">
    <property type="taxonomic scope" value="Eukaryota"/>
</dbReference>
<gene>
    <name evidence="1" type="ORF">PHSY_000081</name>
</gene>
<reference evidence="2" key="1">
    <citation type="journal article" date="2013" name="Genome Announc.">
        <title>Draft genome sequence of the basidiomycetous yeast-like fungus Pseudozyma hubeiensis SY62, which produces an abundant amount of the biosurfactant mannosylerythritol lipids.</title>
        <authorList>
            <person name="Konishi M."/>
            <person name="Hatada Y."/>
            <person name="Horiuchi J."/>
        </authorList>
    </citation>
    <scope>NUCLEOTIDE SEQUENCE [LARGE SCALE GENOMIC DNA]</scope>
    <source>
        <strain evidence="2">SY62</strain>
    </source>
</reference>
<evidence type="ECO:0000313" key="1">
    <source>
        <dbReference type="EMBL" id="GAC92527.1"/>
    </source>
</evidence>
<dbReference type="OrthoDB" id="10577323at2759"/>
<proteinExistence type="predicted"/>